<evidence type="ECO:0000313" key="1">
    <source>
        <dbReference type="EMBL" id="KVM26133.1"/>
    </source>
</evidence>
<protein>
    <submittedName>
        <fullName evidence="1">Uncharacterized protein</fullName>
    </submittedName>
</protein>
<accession>A0AB73FXZ1</accession>
<gene>
    <name evidence="1" type="ORF">WJ53_12135</name>
</gene>
<comment type="caution">
    <text evidence="1">The sequence shown here is derived from an EMBL/GenBank/DDBJ whole genome shotgun (WGS) entry which is preliminary data.</text>
</comment>
<reference evidence="1 2" key="1">
    <citation type="submission" date="2015-11" db="EMBL/GenBank/DDBJ databases">
        <title>Expanding the genomic diversity of Burkholderia species for the development of highly accurate diagnostics.</title>
        <authorList>
            <person name="Sahl J."/>
            <person name="Keim P."/>
            <person name="Wagner D."/>
        </authorList>
    </citation>
    <scope>NUCLEOTIDE SEQUENCE [LARGE SCALE GENOMIC DNA]</scope>
    <source>
        <strain evidence="1 2">MSMB2058</strain>
    </source>
</reference>
<dbReference type="Proteomes" id="UP000061665">
    <property type="component" value="Unassembled WGS sequence"/>
</dbReference>
<name>A0AB73FXZ1_9BURK</name>
<organism evidence="1 2">
    <name type="scientific">Burkholderia ubonensis</name>
    <dbReference type="NCBI Taxonomy" id="101571"/>
    <lineage>
        <taxon>Bacteria</taxon>
        <taxon>Pseudomonadati</taxon>
        <taxon>Pseudomonadota</taxon>
        <taxon>Betaproteobacteria</taxon>
        <taxon>Burkholderiales</taxon>
        <taxon>Burkholderiaceae</taxon>
        <taxon>Burkholderia</taxon>
        <taxon>Burkholderia cepacia complex</taxon>
    </lineage>
</organism>
<evidence type="ECO:0000313" key="2">
    <source>
        <dbReference type="Proteomes" id="UP000061665"/>
    </source>
</evidence>
<proteinExistence type="predicted"/>
<dbReference type="EMBL" id="LOZE01000106">
    <property type="protein sequence ID" value="KVM26133.1"/>
    <property type="molecule type" value="Genomic_DNA"/>
</dbReference>
<sequence length="164" mass="18537">MECIMGVLFWAGRGLTKLDEAGLKELTDDDYATADLMVVEGNPEVPQLAEGVEVGATYRFAEVLFFSFPHWRICRDWVVKLKDMVGCTNELLKTGAPVAFRDFFMWIQEGTVGPKASAKLAAEFAEWDNRAKTFADEDFYEIFTHMRAMFDWGAQDGLICLRSA</sequence>
<dbReference type="AlphaFoldDB" id="A0AB73FXZ1"/>